<dbReference type="Proteomes" id="UP000008177">
    <property type="component" value="Unplaced contigs"/>
</dbReference>
<organism evidence="1 2">
    <name type="scientific">Botryotinia fuckeliana (strain T4)</name>
    <name type="common">Noble rot fungus</name>
    <name type="synonym">Botrytis cinerea</name>
    <dbReference type="NCBI Taxonomy" id="999810"/>
    <lineage>
        <taxon>Eukaryota</taxon>
        <taxon>Fungi</taxon>
        <taxon>Dikarya</taxon>
        <taxon>Ascomycota</taxon>
        <taxon>Pezizomycotina</taxon>
        <taxon>Leotiomycetes</taxon>
        <taxon>Helotiales</taxon>
        <taxon>Sclerotiniaceae</taxon>
        <taxon>Botrytis</taxon>
    </lineage>
</organism>
<gene>
    <name evidence="1" type="ORF">BofuT4_P058880.1</name>
</gene>
<protein>
    <submittedName>
        <fullName evidence="1">Uncharacterized protein</fullName>
    </submittedName>
</protein>
<dbReference type="HOGENOM" id="CLU_1885452_0_0_1"/>
<sequence>MVRRAKTSSTAGLARSWICELATLLRREIQLQTVTPTVAFYSVSTLGTYKPTFNSVGLCYPELQKVQDNVGWSTGGLSISPGQSKHTAQISDWEDRTRQTNHGTASSNTHDFSSFMSRHPSILHLWNHRPHVWSK</sequence>
<proteinExistence type="predicted"/>
<dbReference type="EMBL" id="FQ790270">
    <property type="protein sequence ID" value="CCD44308.1"/>
    <property type="molecule type" value="Genomic_DNA"/>
</dbReference>
<accession>G2XUY8</accession>
<dbReference type="AlphaFoldDB" id="G2XUY8"/>
<reference evidence="2" key="1">
    <citation type="journal article" date="2011" name="PLoS Genet.">
        <title>Genomic analysis of the necrotrophic fungal pathogens Sclerotinia sclerotiorum and Botrytis cinerea.</title>
        <authorList>
            <person name="Amselem J."/>
            <person name="Cuomo C.A."/>
            <person name="van Kan J.A."/>
            <person name="Viaud M."/>
            <person name="Benito E.P."/>
            <person name="Couloux A."/>
            <person name="Coutinho P.M."/>
            <person name="de Vries R.P."/>
            <person name="Dyer P.S."/>
            <person name="Fillinger S."/>
            <person name="Fournier E."/>
            <person name="Gout L."/>
            <person name="Hahn M."/>
            <person name="Kohn L."/>
            <person name="Lapalu N."/>
            <person name="Plummer K.M."/>
            <person name="Pradier J.M."/>
            <person name="Quevillon E."/>
            <person name="Sharon A."/>
            <person name="Simon A."/>
            <person name="ten Have A."/>
            <person name="Tudzynski B."/>
            <person name="Tudzynski P."/>
            <person name="Wincker P."/>
            <person name="Andrew M."/>
            <person name="Anthouard V."/>
            <person name="Beever R.E."/>
            <person name="Beffa R."/>
            <person name="Benoit I."/>
            <person name="Bouzid O."/>
            <person name="Brault B."/>
            <person name="Chen Z."/>
            <person name="Choquer M."/>
            <person name="Collemare J."/>
            <person name="Cotton P."/>
            <person name="Danchin E.G."/>
            <person name="Da Silva C."/>
            <person name="Gautier A."/>
            <person name="Giraud C."/>
            <person name="Giraud T."/>
            <person name="Gonzalez C."/>
            <person name="Grossetete S."/>
            <person name="Guldener U."/>
            <person name="Henrissat B."/>
            <person name="Howlett B.J."/>
            <person name="Kodira C."/>
            <person name="Kretschmer M."/>
            <person name="Lappartient A."/>
            <person name="Leroch M."/>
            <person name="Levis C."/>
            <person name="Mauceli E."/>
            <person name="Neuveglise C."/>
            <person name="Oeser B."/>
            <person name="Pearson M."/>
            <person name="Poulain J."/>
            <person name="Poussereau N."/>
            <person name="Quesneville H."/>
            <person name="Rascle C."/>
            <person name="Schumacher J."/>
            <person name="Segurens B."/>
            <person name="Sexton A."/>
            <person name="Silva E."/>
            <person name="Sirven C."/>
            <person name="Soanes D.M."/>
            <person name="Talbot N.J."/>
            <person name="Templeton M."/>
            <person name="Yandava C."/>
            <person name="Yarden O."/>
            <person name="Zeng Q."/>
            <person name="Rollins J.A."/>
            <person name="Lebrun M.H."/>
            <person name="Dickman M."/>
        </authorList>
    </citation>
    <scope>NUCLEOTIDE SEQUENCE [LARGE SCALE GENOMIC DNA]</scope>
    <source>
        <strain evidence="2">T4</strain>
    </source>
</reference>
<evidence type="ECO:0000313" key="1">
    <source>
        <dbReference type="EMBL" id="CCD44308.1"/>
    </source>
</evidence>
<dbReference type="InParanoid" id="G2XUY8"/>
<evidence type="ECO:0000313" key="2">
    <source>
        <dbReference type="Proteomes" id="UP000008177"/>
    </source>
</evidence>
<name>G2XUY8_BOTF4</name>